<keyword evidence="2" id="KW-1185">Reference proteome</keyword>
<reference evidence="1 2" key="1">
    <citation type="journal article" date="2021" name="Nat. Plants">
        <title>The Taxus genome provides insights into paclitaxel biosynthesis.</title>
        <authorList>
            <person name="Xiong X."/>
            <person name="Gou J."/>
            <person name="Liao Q."/>
            <person name="Li Y."/>
            <person name="Zhou Q."/>
            <person name="Bi G."/>
            <person name="Li C."/>
            <person name="Du R."/>
            <person name="Wang X."/>
            <person name="Sun T."/>
            <person name="Guo L."/>
            <person name="Liang H."/>
            <person name="Lu P."/>
            <person name="Wu Y."/>
            <person name="Zhang Z."/>
            <person name="Ro D.K."/>
            <person name="Shang Y."/>
            <person name="Huang S."/>
            <person name="Yan J."/>
        </authorList>
    </citation>
    <scope>NUCLEOTIDE SEQUENCE [LARGE SCALE GENOMIC DNA]</scope>
    <source>
        <strain evidence="1">Ta-2019</strain>
    </source>
</reference>
<comment type="caution">
    <text evidence="1">The sequence shown here is derived from an EMBL/GenBank/DDBJ whole genome shotgun (WGS) entry which is preliminary data.</text>
</comment>
<proteinExistence type="predicted"/>
<organism evidence="1 2">
    <name type="scientific">Taxus chinensis</name>
    <name type="common">Chinese yew</name>
    <name type="synonym">Taxus wallichiana var. chinensis</name>
    <dbReference type="NCBI Taxonomy" id="29808"/>
    <lineage>
        <taxon>Eukaryota</taxon>
        <taxon>Viridiplantae</taxon>
        <taxon>Streptophyta</taxon>
        <taxon>Embryophyta</taxon>
        <taxon>Tracheophyta</taxon>
        <taxon>Spermatophyta</taxon>
        <taxon>Pinopsida</taxon>
        <taxon>Pinidae</taxon>
        <taxon>Conifers II</taxon>
        <taxon>Cupressales</taxon>
        <taxon>Taxaceae</taxon>
        <taxon>Taxus</taxon>
    </lineage>
</organism>
<dbReference type="EMBL" id="JAHRHJ020000007">
    <property type="protein sequence ID" value="KAH9308437.1"/>
    <property type="molecule type" value="Genomic_DNA"/>
</dbReference>
<evidence type="ECO:0000313" key="2">
    <source>
        <dbReference type="Proteomes" id="UP000824469"/>
    </source>
</evidence>
<dbReference type="AlphaFoldDB" id="A0AA38L2Q2"/>
<sequence length="76" mass="8736">PYTTSPINGNYTIDDLEEEDVDHELTTLVKEFLDTMLDEVSGDHQYDPYADVLEDKESCFMLLEETGLGTYCIHEE</sequence>
<evidence type="ECO:0000313" key="1">
    <source>
        <dbReference type="EMBL" id="KAH9308437.1"/>
    </source>
</evidence>
<name>A0AA38L2Q2_TAXCH</name>
<accession>A0AA38L2Q2</accession>
<protein>
    <submittedName>
        <fullName evidence="1">Uncharacterized protein</fullName>
    </submittedName>
</protein>
<gene>
    <name evidence="1" type="ORF">KI387_036348</name>
</gene>
<feature type="non-terminal residue" evidence="1">
    <location>
        <position position="76"/>
    </location>
</feature>
<dbReference type="Proteomes" id="UP000824469">
    <property type="component" value="Unassembled WGS sequence"/>
</dbReference>
<feature type="non-terminal residue" evidence="1">
    <location>
        <position position="1"/>
    </location>
</feature>